<feature type="non-terminal residue" evidence="2">
    <location>
        <position position="125"/>
    </location>
</feature>
<proteinExistence type="predicted"/>
<keyword evidence="4" id="KW-1185">Reference proteome</keyword>
<dbReference type="VEuPathDB" id="VectorBase:ISCI004427"/>
<keyword evidence="1" id="KW-0175">Coiled coil</keyword>
<dbReference type="GO" id="GO:0005929">
    <property type="term" value="C:cilium"/>
    <property type="evidence" value="ECO:0007669"/>
    <property type="project" value="GOC"/>
</dbReference>
<dbReference type="AlphaFoldDB" id="B7PGX0"/>
<dbReference type="EnsemblMetazoa" id="ISCW004427-RA">
    <property type="protein sequence ID" value="ISCW004427-PA"/>
    <property type="gene ID" value="ISCW004427"/>
</dbReference>
<dbReference type="PANTHER" id="PTHR31432:SF0">
    <property type="entry name" value="INTRAFLAGELLAR TRANSPORT PROTEIN 74 HOMOLOG"/>
    <property type="match status" value="1"/>
</dbReference>
<evidence type="ECO:0000313" key="4">
    <source>
        <dbReference type="Proteomes" id="UP000001555"/>
    </source>
</evidence>
<dbReference type="GO" id="GO:0030992">
    <property type="term" value="C:intraciliary transport particle B"/>
    <property type="evidence" value="ECO:0007669"/>
    <property type="project" value="InterPro"/>
</dbReference>
<dbReference type="VEuPathDB" id="VectorBase:ISCP_023596"/>
<evidence type="ECO:0000313" key="3">
    <source>
        <dbReference type="EnsemblMetazoa" id="ISCW004427-PA"/>
    </source>
</evidence>
<dbReference type="GO" id="GO:0042073">
    <property type="term" value="P:intraciliary transport"/>
    <property type="evidence" value="ECO:0007669"/>
    <property type="project" value="InterPro"/>
</dbReference>
<evidence type="ECO:0000313" key="2">
    <source>
        <dbReference type="EMBL" id="EEC05842.1"/>
    </source>
</evidence>
<dbReference type="EMBL" id="ABJB010989111">
    <property type="status" value="NOT_ANNOTATED_CDS"/>
    <property type="molecule type" value="Genomic_DNA"/>
</dbReference>
<evidence type="ECO:0000256" key="1">
    <source>
        <dbReference type="SAM" id="Coils"/>
    </source>
</evidence>
<dbReference type="PANTHER" id="PTHR31432">
    <property type="entry name" value="INTRAFLAGELLAR TRANSPORT PROTEIN 74 HOMOLOG"/>
    <property type="match status" value="1"/>
</dbReference>
<dbReference type="GO" id="GO:0048487">
    <property type="term" value="F:beta-tubulin binding"/>
    <property type="evidence" value="ECO:0007669"/>
    <property type="project" value="InterPro"/>
</dbReference>
<dbReference type="InterPro" id="IPR029602">
    <property type="entry name" value="IFT74"/>
</dbReference>
<accession>B7PGX0</accession>
<dbReference type="OrthoDB" id="444379at2759"/>
<dbReference type="InParanoid" id="B7PGX0"/>
<feature type="coiled-coil region" evidence="1">
    <location>
        <begin position="1"/>
        <end position="117"/>
    </location>
</feature>
<dbReference type="GO" id="GO:0060271">
    <property type="term" value="P:cilium assembly"/>
    <property type="evidence" value="ECO:0007669"/>
    <property type="project" value="InterPro"/>
</dbReference>
<dbReference type="STRING" id="6945.B7PGX0"/>
<protein>
    <submittedName>
        <fullName evidence="2 3">Uncharacterized protein</fullName>
    </submittedName>
</protein>
<name>B7PGX0_IXOSC</name>
<dbReference type="PaxDb" id="6945-B7PGX0"/>
<organism>
    <name type="scientific">Ixodes scapularis</name>
    <name type="common">Black-legged tick</name>
    <name type="synonym">Deer tick</name>
    <dbReference type="NCBI Taxonomy" id="6945"/>
    <lineage>
        <taxon>Eukaryota</taxon>
        <taxon>Metazoa</taxon>
        <taxon>Ecdysozoa</taxon>
        <taxon>Arthropoda</taxon>
        <taxon>Chelicerata</taxon>
        <taxon>Arachnida</taxon>
        <taxon>Acari</taxon>
        <taxon>Parasitiformes</taxon>
        <taxon>Ixodida</taxon>
        <taxon>Ixodoidea</taxon>
        <taxon>Ixodidae</taxon>
        <taxon>Ixodinae</taxon>
        <taxon>Ixodes</taxon>
    </lineage>
</organism>
<reference evidence="2 4" key="1">
    <citation type="submission" date="2008-03" db="EMBL/GenBank/DDBJ databases">
        <title>Annotation of Ixodes scapularis.</title>
        <authorList>
            <consortium name="Ixodes scapularis Genome Project Consortium"/>
            <person name="Caler E."/>
            <person name="Hannick L.I."/>
            <person name="Bidwell S."/>
            <person name="Joardar V."/>
            <person name="Thiagarajan M."/>
            <person name="Amedeo P."/>
            <person name="Galinsky K.J."/>
            <person name="Schobel S."/>
            <person name="Inman J."/>
            <person name="Hostetler J."/>
            <person name="Miller J."/>
            <person name="Hammond M."/>
            <person name="Megy K."/>
            <person name="Lawson D."/>
            <person name="Kodira C."/>
            <person name="Sutton G."/>
            <person name="Meyer J."/>
            <person name="Hill C.A."/>
            <person name="Birren B."/>
            <person name="Nene V."/>
            <person name="Collins F."/>
            <person name="Alarcon-Chaidez F."/>
            <person name="Wikel S."/>
            <person name="Strausberg R."/>
        </authorList>
    </citation>
    <scope>NUCLEOTIDE SEQUENCE [LARGE SCALE GENOMIC DNA]</scope>
    <source>
        <strain evidence="4">Wikel</strain>
        <strain evidence="2">Wikel colony</strain>
    </source>
</reference>
<gene>
    <name evidence="2" type="ORF">IscW_ISCW004427</name>
</gene>
<dbReference type="VEuPathDB" id="VectorBase:ISCW004427"/>
<reference evidence="3" key="2">
    <citation type="submission" date="2020-05" db="UniProtKB">
        <authorList>
            <consortium name="EnsemblMetazoa"/>
        </authorList>
    </citation>
    <scope>IDENTIFICATION</scope>
    <source>
        <strain evidence="3">wikel</strain>
    </source>
</reference>
<dbReference type="HOGENOM" id="CLU_1995101_0_0_1"/>
<dbReference type="Proteomes" id="UP000001555">
    <property type="component" value="Unassembled WGS sequence"/>
</dbReference>
<sequence length="125" mass="14680">MTELTNEIGRLQRENDALAQEQSGYATYEKKAEVLAAELKELQGQMADHNLLLDKLNTDADMEDVREEYNELKGQNDQEARSVELLFEQRQDRERQLKQLEEEIEEERNMADNLIAAMKPELRQR</sequence>
<dbReference type="EMBL" id="DS709838">
    <property type="protein sequence ID" value="EEC05842.1"/>
    <property type="molecule type" value="Genomic_DNA"/>
</dbReference>